<dbReference type="RefSeq" id="WP_099262674.1">
    <property type="nucleotide sequence ID" value="NZ_NIZW01000018.1"/>
</dbReference>
<evidence type="ECO:0000313" key="7">
    <source>
        <dbReference type="EMBL" id="PHQ33278.1"/>
    </source>
</evidence>
<proteinExistence type="predicted"/>
<keyword evidence="2 5" id="KW-0812">Transmembrane</keyword>
<dbReference type="Proteomes" id="UP000225740">
    <property type="component" value="Unassembled WGS sequence"/>
</dbReference>
<dbReference type="Pfam" id="PF01957">
    <property type="entry name" value="NfeD"/>
    <property type="match status" value="1"/>
</dbReference>
<feature type="domain" description="NfeD-like C-terminal" evidence="6">
    <location>
        <begin position="108"/>
        <end position="161"/>
    </location>
</feature>
<dbReference type="GeneID" id="90610526"/>
<sequence length="213" mass="22349">MPVLYTIGLLVLFLTLVIAEIIVPSGGLLGLFAVAAAITAVLIAFTVSLNFGLAIVLALLVLTPILLSIVLRFWPQTAIGKEILNRRSNGTESSAPVATTPDGTPLVDLIGRYGVAASDLLPAGRVIIDGHKVDAVSTGMPIDSGDPIKVVRVQAGKLQVRSATAEESQTDMPAESAESIELYNNTDSAKTLDEVNLDDLDIESSPASSIRYP</sequence>
<comment type="subcellular location">
    <subcellularLocation>
        <location evidence="1">Membrane</location>
        <topology evidence="1">Multi-pass membrane protein</topology>
    </subcellularLocation>
</comment>
<dbReference type="PANTHER" id="PTHR33507:SF4">
    <property type="entry name" value="NODULATION COMPETITIVENESS PROTEIN NFED"/>
    <property type="match status" value="1"/>
</dbReference>
<keyword evidence="4 5" id="KW-0472">Membrane</keyword>
<dbReference type="InterPro" id="IPR052165">
    <property type="entry name" value="Membrane_assoc_protease"/>
</dbReference>
<evidence type="ECO:0000256" key="2">
    <source>
        <dbReference type="ARBA" id="ARBA00022692"/>
    </source>
</evidence>
<feature type="transmembrane region" description="Helical" evidence="5">
    <location>
        <begin position="54"/>
        <end position="74"/>
    </location>
</feature>
<dbReference type="PANTHER" id="PTHR33507">
    <property type="entry name" value="INNER MEMBRANE PROTEIN YBBJ"/>
    <property type="match status" value="1"/>
</dbReference>
<name>A0A2G1W2L4_9BACT</name>
<dbReference type="AlphaFoldDB" id="A0A2G1W2L4"/>
<feature type="transmembrane region" description="Helical" evidence="5">
    <location>
        <begin position="29"/>
        <end position="47"/>
    </location>
</feature>
<accession>A0A2G1W2L4</accession>
<reference evidence="7 8" key="1">
    <citation type="submission" date="2017-06" db="EMBL/GenBank/DDBJ databases">
        <title>Description of Rhodopirellula bahusiensis sp. nov.</title>
        <authorList>
            <person name="Kizina J."/>
            <person name="Harder J."/>
        </authorList>
    </citation>
    <scope>NUCLEOTIDE SEQUENCE [LARGE SCALE GENOMIC DNA]</scope>
    <source>
        <strain evidence="7 8">SWK21</strain>
    </source>
</reference>
<dbReference type="Gene3D" id="2.40.50.140">
    <property type="entry name" value="Nucleic acid-binding proteins"/>
    <property type="match status" value="1"/>
</dbReference>
<evidence type="ECO:0000256" key="3">
    <source>
        <dbReference type="ARBA" id="ARBA00022989"/>
    </source>
</evidence>
<protein>
    <submittedName>
        <fullName evidence="7">Nodulation protein NfeD</fullName>
    </submittedName>
</protein>
<keyword evidence="3 5" id="KW-1133">Transmembrane helix</keyword>
<evidence type="ECO:0000259" key="6">
    <source>
        <dbReference type="Pfam" id="PF01957"/>
    </source>
</evidence>
<evidence type="ECO:0000256" key="5">
    <source>
        <dbReference type="SAM" id="Phobius"/>
    </source>
</evidence>
<organism evidence="7 8">
    <name type="scientific">Rhodopirellula bahusiensis</name>
    <dbReference type="NCBI Taxonomy" id="2014065"/>
    <lineage>
        <taxon>Bacteria</taxon>
        <taxon>Pseudomonadati</taxon>
        <taxon>Planctomycetota</taxon>
        <taxon>Planctomycetia</taxon>
        <taxon>Pirellulales</taxon>
        <taxon>Pirellulaceae</taxon>
        <taxon>Rhodopirellula</taxon>
    </lineage>
</organism>
<dbReference type="InterPro" id="IPR012340">
    <property type="entry name" value="NA-bd_OB-fold"/>
</dbReference>
<dbReference type="InterPro" id="IPR002810">
    <property type="entry name" value="NfeD-like_C"/>
</dbReference>
<dbReference type="EMBL" id="NIZW01000018">
    <property type="protein sequence ID" value="PHQ33278.1"/>
    <property type="molecule type" value="Genomic_DNA"/>
</dbReference>
<dbReference type="GO" id="GO:0016020">
    <property type="term" value="C:membrane"/>
    <property type="evidence" value="ECO:0007669"/>
    <property type="project" value="UniProtKB-SubCell"/>
</dbReference>
<evidence type="ECO:0000256" key="1">
    <source>
        <dbReference type="ARBA" id="ARBA00004141"/>
    </source>
</evidence>
<gene>
    <name evidence="7" type="ORF">CEE69_21340</name>
</gene>
<comment type="caution">
    <text evidence="7">The sequence shown here is derived from an EMBL/GenBank/DDBJ whole genome shotgun (WGS) entry which is preliminary data.</text>
</comment>
<dbReference type="OrthoDB" id="283587at2"/>
<evidence type="ECO:0000313" key="8">
    <source>
        <dbReference type="Proteomes" id="UP000225740"/>
    </source>
</evidence>
<evidence type="ECO:0000256" key="4">
    <source>
        <dbReference type="ARBA" id="ARBA00023136"/>
    </source>
</evidence>
<keyword evidence="8" id="KW-1185">Reference proteome</keyword>